<organism evidence="2 3">
    <name type="scientific">Morella rubra</name>
    <name type="common">Chinese bayberry</name>
    <dbReference type="NCBI Taxonomy" id="262757"/>
    <lineage>
        <taxon>Eukaryota</taxon>
        <taxon>Viridiplantae</taxon>
        <taxon>Streptophyta</taxon>
        <taxon>Embryophyta</taxon>
        <taxon>Tracheophyta</taxon>
        <taxon>Spermatophyta</taxon>
        <taxon>Magnoliopsida</taxon>
        <taxon>eudicotyledons</taxon>
        <taxon>Gunneridae</taxon>
        <taxon>Pentapetalae</taxon>
        <taxon>rosids</taxon>
        <taxon>fabids</taxon>
        <taxon>Fagales</taxon>
        <taxon>Myricaceae</taxon>
        <taxon>Morella</taxon>
    </lineage>
</organism>
<comment type="caution">
    <text evidence="2">The sequence shown here is derived from an EMBL/GenBank/DDBJ whole genome shotgun (WGS) entry which is preliminary data.</text>
</comment>
<name>A0A6A1VFB1_9ROSI</name>
<evidence type="ECO:0000313" key="3">
    <source>
        <dbReference type="Proteomes" id="UP000516437"/>
    </source>
</evidence>
<proteinExistence type="predicted"/>
<dbReference type="AlphaFoldDB" id="A0A6A1VFB1"/>
<feature type="compositionally biased region" description="Polar residues" evidence="1">
    <location>
        <begin position="1"/>
        <end position="10"/>
    </location>
</feature>
<evidence type="ECO:0000313" key="2">
    <source>
        <dbReference type="EMBL" id="KAB1210528.1"/>
    </source>
</evidence>
<reference evidence="2 3" key="1">
    <citation type="journal article" date="2019" name="Plant Biotechnol. J.">
        <title>The red bayberry genome and genetic basis of sex determination.</title>
        <authorList>
            <person name="Jia H.M."/>
            <person name="Jia H.J."/>
            <person name="Cai Q.L."/>
            <person name="Wang Y."/>
            <person name="Zhao H.B."/>
            <person name="Yang W.F."/>
            <person name="Wang G.Y."/>
            <person name="Li Y.H."/>
            <person name="Zhan D.L."/>
            <person name="Shen Y.T."/>
            <person name="Niu Q.F."/>
            <person name="Chang L."/>
            <person name="Qiu J."/>
            <person name="Zhao L."/>
            <person name="Xie H.B."/>
            <person name="Fu W.Y."/>
            <person name="Jin J."/>
            <person name="Li X.W."/>
            <person name="Jiao Y."/>
            <person name="Zhou C.C."/>
            <person name="Tu T."/>
            <person name="Chai C.Y."/>
            <person name="Gao J.L."/>
            <person name="Fan L.J."/>
            <person name="van de Weg E."/>
            <person name="Wang J.Y."/>
            <person name="Gao Z.S."/>
        </authorList>
    </citation>
    <scope>NUCLEOTIDE SEQUENCE [LARGE SCALE GENOMIC DNA]</scope>
    <source>
        <tissue evidence="2">Leaves</tissue>
    </source>
</reference>
<protein>
    <submittedName>
        <fullName evidence="2">Uncharacterized protein</fullName>
    </submittedName>
</protein>
<gene>
    <name evidence="2" type="ORF">CJ030_MR6G010824</name>
</gene>
<keyword evidence="3" id="KW-1185">Reference proteome</keyword>
<evidence type="ECO:0000256" key="1">
    <source>
        <dbReference type="SAM" id="MobiDB-lite"/>
    </source>
</evidence>
<sequence>MAAATNSIQVDSGADGSGVDRVPESVTVEEGLVFDAVGISESVTMPGVESVEGCRGECSSEMPKERRISEYGSGRFHSPPLAPQVGTSLANAFQAHVEFYMGPEKTIRREFDAWGFTLPPDELNTSLDVAPAEVQFAWPFSNPPVAADTGPILGTPPATWARKQRAKLKLIDEPMENLDQPTKLEPLFFAGKETFTNFDSPSSLAVSKSAKTKRGLKRHPLSAARHLGSSEDVGWEEDVPLAAWSTRRLKSRKISKLAGKHLMIDTQGGFGGWDDGTLELNGDRVNNLAGGSD</sequence>
<dbReference type="EMBL" id="RXIC02000024">
    <property type="protein sequence ID" value="KAB1210528.1"/>
    <property type="molecule type" value="Genomic_DNA"/>
</dbReference>
<feature type="region of interest" description="Disordered" evidence="1">
    <location>
        <begin position="1"/>
        <end position="21"/>
    </location>
</feature>
<accession>A0A6A1VFB1</accession>
<dbReference type="Proteomes" id="UP000516437">
    <property type="component" value="Chromosome 6"/>
</dbReference>